<dbReference type="PROSITE" id="PS50082">
    <property type="entry name" value="WD_REPEATS_2"/>
    <property type="match status" value="1"/>
</dbReference>
<dbReference type="Gene3D" id="2.130.10.10">
    <property type="entry name" value="YVTN repeat-like/Quinoprotein amine dehydrogenase"/>
    <property type="match status" value="1"/>
</dbReference>
<dbReference type="InterPro" id="IPR001680">
    <property type="entry name" value="WD40_rpt"/>
</dbReference>
<proteinExistence type="predicted"/>
<feature type="compositionally biased region" description="Basic residues" evidence="2">
    <location>
        <begin position="197"/>
        <end position="214"/>
    </location>
</feature>
<accession>A0A0R3TGG0</accession>
<dbReference type="InterPro" id="IPR015943">
    <property type="entry name" value="WD40/YVTN_repeat-like_dom_sf"/>
</dbReference>
<sequence length="243" mass="27650">LAYFFRPISDIAFLDNTHLISTATDGYIRLWNAPDGREVDSLNLSAHLRNVEAKDFLASRLIVVGSNVLLGIRSHDCILSINISPDFTKFGEVSRVDCPLDEKFVDLCVINHQVEEKRFKVVCMTEPLSRLLFWMVSYDAASPAKWIQVEDFLELPPELKEQNGKFPRLQMLLDMGKNALDVNGVDIYEKNKEQNHKRIRERHQRHQVKRKRRLLSKEAGGEAVAGEGDANSEKETSEASPDS</sequence>
<dbReference type="SUPFAM" id="SSF50978">
    <property type="entry name" value="WD40 repeat-like"/>
    <property type="match status" value="1"/>
</dbReference>
<evidence type="ECO:0000256" key="1">
    <source>
        <dbReference type="PROSITE-ProRule" id="PRU00221"/>
    </source>
</evidence>
<organism evidence="3">
    <name type="scientific">Rodentolepis nana</name>
    <name type="common">Dwarf tapeworm</name>
    <name type="synonym">Hymenolepis nana</name>
    <dbReference type="NCBI Taxonomy" id="102285"/>
    <lineage>
        <taxon>Eukaryota</taxon>
        <taxon>Metazoa</taxon>
        <taxon>Spiralia</taxon>
        <taxon>Lophotrochozoa</taxon>
        <taxon>Platyhelminthes</taxon>
        <taxon>Cestoda</taxon>
        <taxon>Eucestoda</taxon>
        <taxon>Cyclophyllidea</taxon>
        <taxon>Hymenolepididae</taxon>
        <taxon>Rodentolepis</taxon>
    </lineage>
</organism>
<evidence type="ECO:0000256" key="2">
    <source>
        <dbReference type="SAM" id="MobiDB-lite"/>
    </source>
</evidence>
<protein>
    <submittedName>
        <fullName evidence="3">WD_REPEATS_REGION domain-containing protein</fullName>
    </submittedName>
</protein>
<evidence type="ECO:0000313" key="3">
    <source>
        <dbReference type="WBParaSite" id="HNAJ_0000615101-mRNA-1"/>
    </source>
</evidence>
<feature type="region of interest" description="Disordered" evidence="2">
    <location>
        <begin position="193"/>
        <end position="243"/>
    </location>
</feature>
<feature type="repeat" description="WD" evidence="1">
    <location>
        <begin position="15"/>
        <end position="41"/>
    </location>
</feature>
<dbReference type="WBParaSite" id="HNAJ_0000615101-mRNA-1">
    <property type="protein sequence ID" value="HNAJ_0000615101-mRNA-1"/>
    <property type="gene ID" value="HNAJ_0000615101"/>
</dbReference>
<keyword evidence="1" id="KW-0853">WD repeat</keyword>
<reference evidence="3" key="1">
    <citation type="submission" date="2017-02" db="UniProtKB">
        <authorList>
            <consortium name="WormBaseParasite"/>
        </authorList>
    </citation>
    <scope>IDENTIFICATION</scope>
</reference>
<name>A0A0R3TGG0_RODNA</name>
<dbReference type="InterPro" id="IPR036322">
    <property type="entry name" value="WD40_repeat_dom_sf"/>
</dbReference>
<dbReference type="STRING" id="102285.A0A0R3TGG0"/>
<dbReference type="AlphaFoldDB" id="A0A0R3TGG0"/>